<dbReference type="SUPFAM" id="SSF51395">
    <property type="entry name" value="FMN-linked oxidoreductases"/>
    <property type="match status" value="1"/>
</dbReference>
<dbReference type="InterPro" id="IPR013785">
    <property type="entry name" value="Aldolase_TIM"/>
</dbReference>
<dbReference type="GO" id="GO:0016491">
    <property type="term" value="F:oxidoreductase activity"/>
    <property type="evidence" value="ECO:0007669"/>
    <property type="project" value="UniProtKB-KW"/>
</dbReference>
<reference evidence="4 5" key="1">
    <citation type="journal article" date="2016" name="Int. J. Syst. Evol. Microbiol.">
        <title>Pyruvatibacter mobilis gen. nov., sp. nov., a marine bacterium from the culture broth of Picochlorum sp. 122.</title>
        <authorList>
            <person name="Wang G."/>
            <person name="Tang M."/>
            <person name="Wu H."/>
            <person name="Dai S."/>
            <person name="Li T."/>
            <person name="Chen C."/>
            <person name="He H."/>
            <person name="Fan J."/>
            <person name="Xiang W."/>
            <person name="Li X."/>
        </authorList>
    </citation>
    <scope>NUCLEOTIDE SEQUENCE [LARGE SCALE GENOMIC DNA]</scope>
    <source>
        <strain evidence="4 5">GYP-11</strain>
    </source>
</reference>
<dbReference type="AlphaFoldDB" id="A0A845Q8P7"/>
<dbReference type="RefSeq" id="WP_160586884.1">
    <property type="nucleotide sequence ID" value="NZ_BMHN01000001.1"/>
</dbReference>
<dbReference type="Pfam" id="PF00724">
    <property type="entry name" value="Oxidored_FMN"/>
    <property type="match status" value="1"/>
</dbReference>
<gene>
    <name evidence="4" type="ORF">GTQ45_03625</name>
</gene>
<dbReference type="Gene3D" id="3.20.20.70">
    <property type="entry name" value="Aldolase class I"/>
    <property type="match status" value="1"/>
</dbReference>
<keyword evidence="1" id="KW-0285">Flavoprotein</keyword>
<evidence type="ECO:0000256" key="1">
    <source>
        <dbReference type="ARBA" id="ARBA00022630"/>
    </source>
</evidence>
<dbReference type="InterPro" id="IPR051799">
    <property type="entry name" value="NADH_flavin_oxidoreductase"/>
</dbReference>
<sequence length="361" mass="40160">MTDLTQPLAFASGATMKNRFMLAPLTNCQSHADGTLSDDEYRWLTMRAEGGFGLTMTCAAHVQAIGQGFPGQLGIWDDKHIEGLTRLAEGIRKNDSIALVQLHHAGMRSTLVKDLLDGQPVCPSDNERDGARGLTNAETKQLIEDFIRGAERAQEAGFDGVEIHGAHGYILCQYFSDKINHRDDEYGGDLDGRFRILFEIIDGVRARCRKDFILGVRLSPERFGMKLAEVKEIAGRLLTDDRVDFLDMSLWDSFKEPEEDEHKGKSLMAHFAELKRGTTRLGAAGNIRTPEDAEKVIAAGYDYVLLGRAGMWNHDFPALYAGNARFEPTPTPMTRAQLLDEGISDTFATYIKGNWPQYVAD</sequence>
<dbReference type="Proteomes" id="UP000470384">
    <property type="component" value="Unassembled WGS sequence"/>
</dbReference>
<dbReference type="InterPro" id="IPR001155">
    <property type="entry name" value="OxRdtase_FMN_N"/>
</dbReference>
<comment type="caution">
    <text evidence="4">The sequence shown here is derived from an EMBL/GenBank/DDBJ whole genome shotgun (WGS) entry which is preliminary data.</text>
</comment>
<dbReference type="PANTHER" id="PTHR43656:SF2">
    <property type="entry name" value="BINDING OXIDOREDUCTASE, PUTATIVE (AFU_ORTHOLOGUE AFUA_2G08260)-RELATED"/>
    <property type="match status" value="1"/>
</dbReference>
<dbReference type="GeneID" id="300655685"/>
<evidence type="ECO:0000256" key="2">
    <source>
        <dbReference type="ARBA" id="ARBA00023002"/>
    </source>
</evidence>
<organism evidence="4 5">
    <name type="scientific">Pyruvatibacter mobilis</name>
    <dbReference type="NCBI Taxonomy" id="1712261"/>
    <lineage>
        <taxon>Bacteria</taxon>
        <taxon>Pseudomonadati</taxon>
        <taxon>Pseudomonadota</taxon>
        <taxon>Alphaproteobacteria</taxon>
        <taxon>Hyphomicrobiales</taxon>
        <taxon>Parvibaculaceae</taxon>
        <taxon>Pyruvatibacter</taxon>
    </lineage>
</organism>
<dbReference type="EMBL" id="WXYQ01000003">
    <property type="protein sequence ID" value="NBG94817.1"/>
    <property type="molecule type" value="Genomic_DNA"/>
</dbReference>
<protein>
    <submittedName>
        <fullName evidence="4">NADH:flavin oxidoreductase</fullName>
    </submittedName>
</protein>
<evidence type="ECO:0000313" key="5">
    <source>
        <dbReference type="Proteomes" id="UP000470384"/>
    </source>
</evidence>
<accession>A0A845Q8P7</accession>
<evidence type="ECO:0000313" key="4">
    <source>
        <dbReference type="EMBL" id="NBG94817.1"/>
    </source>
</evidence>
<dbReference type="GO" id="GO:0010181">
    <property type="term" value="F:FMN binding"/>
    <property type="evidence" value="ECO:0007669"/>
    <property type="project" value="InterPro"/>
</dbReference>
<dbReference type="PANTHER" id="PTHR43656">
    <property type="entry name" value="BINDING OXIDOREDUCTASE, PUTATIVE (AFU_ORTHOLOGUE AFUA_2G08260)-RELATED"/>
    <property type="match status" value="1"/>
</dbReference>
<evidence type="ECO:0000259" key="3">
    <source>
        <dbReference type="Pfam" id="PF00724"/>
    </source>
</evidence>
<keyword evidence="5" id="KW-1185">Reference proteome</keyword>
<dbReference type="OrthoDB" id="9804454at2"/>
<proteinExistence type="predicted"/>
<name>A0A845Q8P7_9HYPH</name>
<dbReference type="CDD" id="cd02803">
    <property type="entry name" value="OYE_like_FMN_family"/>
    <property type="match status" value="1"/>
</dbReference>
<keyword evidence="2" id="KW-0560">Oxidoreductase</keyword>
<feature type="domain" description="NADH:flavin oxidoreductase/NADH oxidase N-terminal" evidence="3">
    <location>
        <begin position="4"/>
        <end position="317"/>
    </location>
</feature>